<evidence type="ECO:0000256" key="6">
    <source>
        <dbReference type="ARBA" id="ARBA00023244"/>
    </source>
</evidence>
<protein>
    <recommendedName>
        <fullName evidence="3 7">Uroporphyrinogen decarboxylase</fullName>
        <shortName evidence="7">UPD</shortName>
        <shortName evidence="7">URO-D</shortName>
        <ecNumber evidence="3 7">4.1.1.37</ecNumber>
    </recommendedName>
</protein>
<dbReference type="SUPFAM" id="SSF51726">
    <property type="entry name" value="UROD/MetE-like"/>
    <property type="match status" value="1"/>
</dbReference>
<dbReference type="CDD" id="cd00717">
    <property type="entry name" value="URO-D"/>
    <property type="match status" value="1"/>
</dbReference>
<feature type="domain" description="Uroporphyrinogen decarboxylase (URO-D)" evidence="10">
    <location>
        <begin position="26"/>
        <end position="35"/>
    </location>
</feature>
<dbReference type="FunCoup" id="W0RNC0">
    <property type="interactions" value="529"/>
</dbReference>
<dbReference type="PANTHER" id="PTHR21091">
    <property type="entry name" value="METHYLTETRAHYDROFOLATE:HOMOCYSTEINE METHYLTRANSFERASE RELATED"/>
    <property type="match status" value="1"/>
</dbReference>
<evidence type="ECO:0000256" key="8">
    <source>
        <dbReference type="RuleBase" id="RU000554"/>
    </source>
</evidence>
<comment type="subcellular location">
    <subcellularLocation>
        <location evidence="7">Cytoplasm</location>
    </subcellularLocation>
</comment>
<dbReference type="PROSITE" id="PS00907">
    <property type="entry name" value="UROD_2"/>
    <property type="match status" value="1"/>
</dbReference>
<evidence type="ECO:0000256" key="7">
    <source>
        <dbReference type="HAMAP-Rule" id="MF_00218"/>
    </source>
</evidence>
<feature type="binding site" evidence="7">
    <location>
        <position position="212"/>
    </location>
    <ligand>
        <name>substrate</name>
    </ligand>
</feature>
<dbReference type="AlphaFoldDB" id="W0RNC0"/>
<accession>W0RNC0</accession>
<dbReference type="HAMAP" id="MF_00218">
    <property type="entry name" value="URO_D"/>
    <property type="match status" value="1"/>
</dbReference>
<proteinExistence type="inferred from homology"/>
<dbReference type="InterPro" id="IPR038071">
    <property type="entry name" value="UROD/MetE-like_sf"/>
</dbReference>
<comment type="function">
    <text evidence="7">Catalyzes the decarboxylation of four acetate groups of uroporphyrinogen-III to yield coproporphyrinogen-III.</text>
</comment>
<dbReference type="HOGENOM" id="CLU_040933_0_1_0"/>
<evidence type="ECO:0000313" key="12">
    <source>
        <dbReference type="EMBL" id="AHG91815.1"/>
    </source>
</evidence>
<dbReference type="InterPro" id="IPR000257">
    <property type="entry name" value="Uroporphyrinogen_deCOase"/>
</dbReference>
<reference evidence="12 13" key="1">
    <citation type="journal article" date="2014" name="Genome Announc.">
        <title>Genome Sequence and Methylome of Soil Bacterium Gemmatirosa kalamazoonensis KBS708T, a Member of the Rarely Cultivated Gemmatimonadetes Phylum.</title>
        <authorList>
            <person name="Debruyn J.M."/>
            <person name="Radosevich M."/>
            <person name="Wommack K.E."/>
            <person name="Polson S.W."/>
            <person name="Hauser L.J."/>
            <person name="Fawaz M.N."/>
            <person name="Korlach J."/>
            <person name="Tsai Y.C."/>
        </authorList>
    </citation>
    <scope>NUCLEOTIDE SEQUENCE [LARGE SCALE GENOMIC DNA]</scope>
    <source>
        <strain evidence="12 13">KBS708</strain>
    </source>
</reference>
<evidence type="ECO:0000256" key="1">
    <source>
        <dbReference type="ARBA" id="ARBA00004804"/>
    </source>
</evidence>
<dbReference type="GO" id="GO:0004853">
    <property type="term" value="F:uroporphyrinogen decarboxylase activity"/>
    <property type="evidence" value="ECO:0007669"/>
    <property type="project" value="UniProtKB-UniRule"/>
</dbReference>
<dbReference type="InParanoid" id="W0RNC0"/>
<comment type="pathway">
    <text evidence="1 7 8">Porphyrin-containing compound metabolism; protoporphyrin-IX biosynthesis; coproporphyrinogen-III from 5-aminolevulinate: step 4/4.</text>
</comment>
<evidence type="ECO:0000256" key="2">
    <source>
        <dbReference type="ARBA" id="ARBA00009935"/>
    </source>
</evidence>
<dbReference type="RefSeq" id="WP_025413251.1">
    <property type="nucleotide sequence ID" value="NZ_CP007128.1"/>
</dbReference>
<feature type="binding site" evidence="7">
    <location>
        <position position="80"/>
    </location>
    <ligand>
        <name>substrate</name>
    </ligand>
</feature>
<dbReference type="NCBIfam" id="TIGR01464">
    <property type="entry name" value="hemE"/>
    <property type="match status" value="1"/>
</dbReference>
<evidence type="ECO:0000256" key="5">
    <source>
        <dbReference type="ARBA" id="ARBA00023239"/>
    </source>
</evidence>
<evidence type="ECO:0000256" key="3">
    <source>
        <dbReference type="ARBA" id="ARBA00012288"/>
    </source>
</evidence>
<keyword evidence="6 7" id="KW-0627">Porphyrin biosynthesis</keyword>
<comment type="subunit">
    <text evidence="7">Homodimer.</text>
</comment>
<dbReference type="Gene3D" id="3.20.20.210">
    <property type="match status" value="1"/>
</dbReference>
<organism evidence="12 13">
    <name type="scientific">Gemmatirosa kalamazoonensis</name>
    <dbReference type="NCBI Taxonomy" id="861299"/>
    <lineage>
        <taxon>Bacteria</taxon>
        <taxon>Pseudomonadati</taxon>
        <taxon>Gemmatimonadota</taxon>
        <taxon>Gemmatimonadia</taxon>
        <taxon>Gemmatimonadales</taxon>
        <taxon>Gemmatimonadaceae</taxon>
        <taxon>Gemmatirosa</taxon>
    </lineage>
</organism>
<dbReference type="GO" id="GO:0005829">
    <property type="term" value="C:cytosol"/>
    <property type="evidence" value="ECO:0007669"/>
    <property type="project" value="TreeGrafter"/>
</dbReference>
<keyword evidence="4 7" id="KW-0210">Decarboxylase</keyword>
<comment type="catalytic activity">
    <reaction evidence="7 8">
        <text>uroporphyrinogen III + 4 H(+) = coproporphyrinogen III + 4 CO2</text>
        <dbReference type="Rhea" id="RHEA:19865"/>
        <dbReference type="ChEBI" id="CHEBI:15378"/>
        <dbReference type="ChEBI" id="CHEBI:16526"/>
        <dbReference type="ChEBI" id="CHEBI:57308"/>
        <dbReference type="ChEBI" id="CHEBI:57309"/>
        <dbReference type="EC" id="4.1.1.37"/>
    </reaction>
</comment>
<dbReference type="InterPro" id="IPR006361">
    <property type="entry name" value="Uroporphyrinogen_deCO2ase_HemE"/>
</dbReference>
<comment type="caution">
    <text evidence="7">Lacks conserved residue(s) required for the propagation of feature annotation.</text>
</comment>
<gene>
    <name evidence="7" type="primary">hemE</name>
    <name evidence="12" type="ORF">J421_4278</name>
</gene>
<keyword evidence="7" id="KW-0963">Cytoplasm</keyword>
<keyword evidence="13" id="KW-1185">Reference proteome</keyword>
<keyword evidence="5 7" id="KW-0456">Lyase</keyword>
<feature type="site" description="Transition state stabilizer" evidence="7">
    <location>
        <position position="80"/>
    </location>
</feature>
<dbReference type="PANTHER" id="PTHR21091:SF169">
    <property type="entry name" value="UROPORPHYRINOGEN DECARBOXYLASE"/>
    <property type="match status" value="1"/>
</dbReference>
<evidence type="ECO:0000256" key="9">
    <source>
        <dbReference type="RuleBase" id="RU004169"/>
    </source>
</evidence>
<name>W0RNC0_9BACT</name>
<dbReference type="EMBL" id="CP007128">
    <property type="protein sequence ID" value="AHG91815.1"/>
    <property type="molecule type" value="Genomic_DNA"/>
</dbReference>
<evidence type="ECO:0000259" key="10">
    <source>
        <dbReference type="PROSITE" id="PS00906"/>
    </source>
</evidence>
<feature type="domain" description="Uroporphyrinogen decarboxylase (URO-D)" evidence="11">
    <location>
        <begin position="145"/>
        <end position="161"/>
    </location>
</feature>
<sequence length="370" mass="40233">MPDDRSPGAAGPFLRAARGLPTDHTPVWFMRQAGRTLPEYRKVRERWTLLEICRLPDVCAEVTLQPMRRMPLDAAVMFGDIMLPLAGVGVALDIVEKVGPVIEEPIRDLAGVARLRDLEPEQDVAPVLEAVRIVRRELESERAVLGFAGAPFTLASYLVEGKPTRDFARTKALMLGATDVWDALMSRLARIATQFLRANVAAGADAVQLFDSWVGALSVADYVRFVQPYTRRIFADLAGLGVPMVHFGTGTAHLLDAMATDGGTVMGLDWRVPLDDAWERVETAAGRPLGVQGNLDPAALFAPVDAVEREAEDVLRRAAGRPGHVFNLGHGLLPATPLSNIERVVDFVHEKSAELRGELRAETSAQAVAV</sequence>
<feature type="binding site" evidence="7">
    <location>
        <position position="157"/>
    </location>
    <ligand>
        <name>substrate</name>
    </ligand>
</feature>
<dbReference type="GO" id="GO:0006782">
    <property type="term" value="P:protoporphyrinogen IX biosynthetic process"/>
    <property type="evidence" value="ECO:0007669"/>
    <property type="project" value="UniProtKB-UniRule"/>
</dbReference>
<dbReference type="eggNOG" id="COG0407">
    <property type="taxonomic scope" value="Bacteria"/>
</dbReference>
<evidence type="ECO:0000256" key="4">
    <source>
        <dbReference type="ARBA" id="ARBA00022793"/>
    </source>
</evidence>
<dbReference type="PATRIC" id="fig|861299.3.peg.4336"/>
<feature type="binding site" evidence="7">
    <location>
        <position position="330"/>
    </location>
    <ligand>
        <name>substrate</name>
    </ligand>
</feature>
<dbReference type="KEGG" id="gba:J421_4278"/>
<dbReference type="PROSITE" id="PS00906">
    <property type="entry name" value="UROD_1"/>
    <property type="match status" value="1"/>
</dbReference>
<comment type="similarity">
    <text evidence="2 7 9">Belongs to the uroporphyrinogen decarboxylase family.</text>
</comment>
<evidence type="ECO:0000259" key="11">
    <source>
        <dbReference type="PROSITE" id="PS00907"/>
    </source>
</evidence>
<dbReference type="EC" id="4.1.1.37" evidence="3 7"/>
<dbReference type="Proteomes" id="UP000019151">
    <property type="component" value="Chromosome"/>
</dbReference>
<feature type="binding site" evidence="7">
    <location>
        <begin position="31"/>
        <end position="35"/>
    </location>
    <ligand>
        <name>substrate</name>
    </ligand>
</feature>
<dbReference type="STRING" id="861299.J421_4278"/>
<dbReference type="Pfam" id="PF01208">
    <property type="entry name" value="URO-D"/>
    <property type="match status" value="1"/>
</dbReference>
<dbReference type="UniPathway" id="UPA00251">
    <property type="reaction ID" value="UER00321"/>
</dbReference>
<evidence type="ECO:0000313" key="13">
    <source>
        <dbReference type="Proteomes" id="UP000019151"/>
    </source>
</evidence>
<dbReference type="OrthoDB" id="9780425at2"/>